<gene>
    <name evidence="1" type="ORF">F5050DRAFT_1540366</name>
</gene>
<evidence type="ECO:0000313" key="2">
    <source>
        <dbReference type="Proteomes" id="UP001163828"/>
    </source>
</evidence>
<name>A0ABQ8Q1T4_9AGAR</name>
<organism evidence="1 2">
    <name type="scientific">Lentinula boryana</name>
    <dbReference type="NCBI Taxonomy" id="40481"/>
    <lineage>
        <taxon>Eukaryota</taxon>
        <taxon>Fungi</taxon>
        <taxon>Dikarya</taxon>
        <taxon>Basidiomycota</taxon>
        <taxon>Agaricomycotina</taxon>
        <taxon>Agaricomycetes</taxon>
        <taxon>Agaricomycetidae</taxon>
        <taxon>Agaricales</taxon>
        <taxon>Marasmiineae</taxon>
        <taxon>Omphalotaceae</taxon>
        <taxon>Lentinula</taxon>
    </lineage>
</organism>
<proteinExistence type="predicted"/>
<keyword evidence="2" id="KW-1185">Reference proteome</keyword>
<dbReference type="Proteomes" id="UP001163828">
    <property type="component" value="Unassembled WGS sequence"/>
</dbReference>
<accession>A0ABQ8Q1T4</accession>
<comment type="caution">
    <text evidence="1">The sequence shown here is derived from an EMBL/GenBank/DDBJ whole genome shotgun (WGS) entry which is preliminary data.</text>
</comment>
<evidence type="ECO:0000313" key="1">
    <source>
        <dbReference type="EMBL" id="KAJ3992572.1"/>
    </source>
</evidence>
<feature type="non-terminal residue" evidence="1">
    <location>
        <position position="96"/>
    </location>
</feature>
<feature type="non-terminal residue" evidence="1">
    <location>
        <position position="1"/>
    </location>
</feature>
<evidence type="ECO:0008006" key="3">
    <source>
        <dbReference type="Google" id="ProtNLM"/>
    </source>
</evidence>
<reference evidence="1" key="1">
    <citation type="submission" date="2022-08" db="EMBL/GenBank/DDBJ databases">
        <authorList>
            <consortium name="DOE Joint Genome Institute"/>
            <person name="Min B."/>
            <person name="Riley R."/>
            <person name="Sierra-Patev S."/>
            <person name="Naranjo-Ortiz M."/>
            <person name="Looney B."/>
            <person name="Konkel Z."/>
            <person name="Slot J.C."/>
            <person name="Sakamoto Y."/>
            <person name="Steenwyk J.L."/>
            <person name="Rokas A."/>
            <person name="Carro J."/>
            <person name="Camarero S."/>
            <person name="Ferreira P."/>
            <person name="Molpeceres G."/>
            <person name="Ruiz-Duenas F.J."/>
            <person name="Serrano A."/>
            <person name="Henrissat B."/>
            <person name="Drula E."/>
            <person name="Hughes K.W."/>
            <person name="Mata J.L."/>
            <person name="Ishikawa N.K."/>
            <person name="Vargas-Isla R."/>
            <person name="Ushijima S."/>
            <person name="Smith C.A."/>
            <person name="Ahrendt S."/>
            <person name="Andreopoulos W."/>
            <person name="He G."/>
            <person name="Labutti K."/>
            <person name="Lipzen A."/>
            <person name="Ng V."/>
            <person name="Sandor L."/>
            <person name="Barry K."/>
            <person name="Martinez A.T."/>
            <person name="Xiao Y."/>
            <person name="Gibbons J.G."/>
            <person name="Terashima K."/>
            <person name="Hibbett D.S."/>
            <person name="Grigoriev I.V."/>
        </authorList>
    </citation>
    <scope>NUCLEOTIDE SEQUENCE</scope>
    <source>
        <strain evidence="1">TFB10827</strain>
    </source>
</reference>
<dbReference type="EMBL" id="MU790842">
    <property type="protein sequence ID" value="KAJ3992572.1"/>
    <property type="molecule type" value="Genomic_DNA"/>
</dbReference>
<protein>
    <recommendedName>
        <fullName evidence="3">Transketolase</fullName>
    </recommendedName>
</protein>
<sequence>FARDGIPLKTIEDFIKDPHVNAPKLRNTRLDKFAADPKSMKASPWNRALAHRFAEKAAEIAANSNDGRFGPHPIDWDKLFSDRLYRVYKQIVEARP</sequence>